<gene>
    <name evidence="2" type="ORF">NDU88_007048</name>
</gene>
<protein>
    <submittedName>
        <fullName evidence="2">Uncharacterized protein</fullName>
    </submittedName>
</protein>
<keyword evidence="3" id="KW-1185">Reference proteome</keyword>
<sequence length="390" mass="42326">MRIHHRLATRRSDLSGFSLRLSCFVLEEPCGGVRAGALPCLFFEAARRRRGSCFLCCRETAGAACGFPCCLETAWNASGSAWRLLLGSRLKFKAVHSVQPVVVMDDDDLDDDDPRNGEGAVHMIHALQPGGHPRKRVPRCSVLLAGFKVDALIDTGASINVIANSVFSAHSFSAPFTAYNNSEAPSTICIHRPVQDTIPTILEHNDLHQQVGKALSRRKDSNDKMSRKRGAKERGICVGDMVLVKCRKGGSKFLLPFEKDPWMVSNVKGTMITAKRGPESITRNISFYKKVYASDFPVPIDVSSGDQDYDDVMLQSSGFETNGAFIDGGLCADVQNPGGSMELDHGSGDWLVEESSTSGSGQAGPVTSTRGDGPYNLHPRHTVLQGFVIL</sequence>
<dbReference type="AlphaFoldDB" id="A0AAV7PQ95"/>
<comment type="caution">
    <text evidence="2">The sequence shown here is derived from an EMBL/GenBank/DDBJ whole genome shotgun (WGS) entry which is preliminary data.</text>
</comment>
<organism evidence="2 3">
    <name type="scientific">Pleurodeles waltl</name>
    <name type="common">Iberian ribbed newt</name>
    <dbReference type="NCBI Taxonomy" id="8319"/>
    <lineage>
        <taxon>Eukaryota</taxon>
        <taxon>Metazoa</taxon>
        <taxon>Chordata</taxon>
        <taxon>Craniata</taxon>
        <taxon>Vertebrata</taxon>
        <taxon>Euteleostomi</taxon>
        <taxon>Amphibia</taxon>
        <taxon>Batrachia</taxon>
        <taxon>Caudata</taxon>
        <taxon>Salamandroidea</taxon>
        <taxon>Salamandridae</taxon>
        <taxon>Pleurodelinae</taxon>
        <taxon>Pleurodeles</taxon>
    </lineage>
</organism>
<proteinExistence type="predicted"/>
<dbReference type="Proteomes" id="UP001066276">
    <property type="component" value="Chromosome 7"/>
</dbReference>
<reference evidence="2" key="1">
    <citation type="journal article" date="2022" name="bioRxiv">
        <title>Sequencing and chromosome-scale assembly of the giantPleurodeles waltlgenome.</title>
        <authorList>
            <person name="Brown T."/>
            <person name="Elewa A."/>
            <person name="Iarovenko S."/>
            <person name="Subramanian E."/>
            <person name="Araus A.J."/>
            <person name="Petzold A."/>
            <person name="Susuki M."/>
            <person name="Suzuki K.-i.T."/>
            <person name="Hayashi T."/>
            <person name="Toyoda A."/>
            <person name="Oliveira C."/>
            <person name="Osipova E."/>
            <person name="Leigh N.D."/>
            <person name="Simon A."/>
            <person name="Yun M.H."/>
        </authorList>
    </citation>
    <scope>NUCLEOTIDE SEQUENCE</scope>
    <source>
        <strain evidence="2">20211129_DDA</strain>
        <tissue evidence="2">Liver</tissue>
    </source>
</reference>
<dbReference type="InterPro" id="IPR001969">
    <property type="entry name" value="Aspartic_peptidase_AS"/>
</dbReference>
<evidence type="ECO:0000313" key="3">
    <source>
        <dbReference type="Proteomes" id="UP001066276"/>
    </source>
</evidence>
<name>A0AAV7PQ95_PLEWA</name>
<dbReference type="GO" id="GO:0006508">
    <property type="term" value="P:proteolysis"/>
    <property type="evidence" value="ECO:0007669"/>
    <property type="project" value="InterPro"/>
</dbReference>
<evidence type="ECO:0000256" key="1">
    <source>
        <dbReference type="SAM" id="MobiDB-lite"/>
    </source>
</evidence>
<feature type="region of interest" description="Disordered" evidence="1">
    <location>
        <begin position="344"/>
        <end position="375"/>
    </location>
</feature>
<dbReference type="PROSITE" id="PS00141">
    <property type="entry name" value="ASP_PROTEASE"/>
    <property type="match status" value="1"/>
</dbReference>
<evidence type="ECO:0000313" key="2">
    <source>
        <dbReference type="EMBL" id="KAJ1128673.1"/>
    </source>
</evidence>
<dbReference type="EMBL" id="JANPWB010000011">
    <property type="protein sequence ID" value="KAJ1128673.1"/>
    <property type="molecule type" value="Genomic_DNA"/>
</dbReference>
<feature type="compositionally biased region" description="Polar residues" evidence="1">
    <location>
        <begin position="354"/>
        <end position="370"/>
    </location>
</feature>
<dbReference type="GO" id="GO:0004190">
    <property type="term" value="F:aspartic-type endopeptidase activity"/>
    <property type="evidence" value="ECO:0007669"/>
    <property type="project" value="InterPro"/>
</dbReference>
<accession>A0AAV7PQ95</accession>